<comment type="caution">
    <text evidence="2">The sequence shown here is derived from an EMBL/GenBank/DDBJ whole genome shotgun (WGS) entry which is preliminary data.</text>
</comment>
<dbReference type="RefSeq" id="WP_149079813.1">
    <property type="nucleotide sequence ID" value="NZ_VTAW01000001.1"/>
</dbReference>
<protein>
    <submittedName>
        <fullName evidence="2">Uncharacterized protein</fullName>
    </submittedName>
</protein>
<dbReference type="EMBL" id="VTAW01000001">
    <property type="protein sequence ID" value="TYT64008.1"/>
    <property type="molecule type" value="Genomic_DNA"/>
</dbReference>
<dbReference type="AlphaFoldDB" id="A0A5D5AQ65"/>
<evidence type="ECO:0000313" key="3">
    <source>
        <dbReference type="Proteomes" id="UP000324104"/>
    </source>
</evidence>
<accession>A0A5D5AQ65</accession>
<feature type="compositionally biased region" description="Polar residues" evidence="1">
    <location>
        <begin position="177"/>
        <end position="186"/>
    </location>
</feature>
<sequence length="192" mass="20981">MPAGETATAETAFDPPAECHVVCYVRSHLPGSIAGTVETVTDRLRRLSEEGRLAGCRIDHWPPERHAVAGAAERTSRDDLLREFERWAERHGCSLEPGFRRESRPTSRFVVDSKPAADERIRVPVVALALYDGPPSEAADVRGVIPRTEPRDAGDERTITVDEWLAAVETGGREPTVETTIGSPMSSLEGGR</sequence>
<evidence type="ECO:0000256" key="1">
    <source>
        <dbReference type="SAM" id="MobiDB-lite"/>
    </source>
</evidence>
<organism evidence="2 3">
    <name type="scientific">Natrialba swarupiae</name>
    <dbReference type="NCBI Taxonomy" id="2448032"/>
    <lineage>
        <taxon>Archaea</taxon>
        <taxon>Methanobacteriati</taxon>
        <taxon>Methanobacteriota</taxon>
        <taxon>Stenosarchaea group</taxon>
        <taxon>Halobacteria</taxon>
        <taxon>Halobacteriales</taxon>
        <taxon>Natrialbaceae</taxon>
        <taxon>Natrialba</taxon>
    </lineage>
</organism>
<dbReference type="Proteomes" id="UP000324104">
    <property type="component" value="Unassembled WGS sequence"/>
</dbReference>
<name>A0A5D5AQ65_9EURY</name>
<gene>
    <name evidence="2" type="ORF">FYC77_02050</name>
</gene>
<dbReference type="Pfam" id="PF20575">
    <property type="entry name" value="HTH_63"/>
    <property type="match status" value="1"/>
</dbReference>
<feature type="region of interest" description="Disordered" evidence="1">
    <location>
        <begin position="171"/>
        <end position="192"/>
    </location>
</feature>
<reference evidence="2 3" key="1">
    <citation type="submission" date="2019-08" db="EMBL/GenBank/DDBJ databases">
        <title>Archaea genome.</title>
        <authorList>
            <person name="Kajale S."/>
            <person name="Shouche Y."/>
            <person name="Deshpande N."/>
            <person name="Sharma A."/>
        </authorList>
    </citation>
    <scope>NUCLEOTIDE SEQUENCE [LARGE SCALE GENOMIC DNA]</scope>
    <source>
        <strain evidence="2 3">ESP3B_9</strain>
    </source>
</reference>
<keyword evidence="3" id="KW-1185">Reference proteome</keyword>
<proteinExistence type="predicted"/>
<dbReference type="InterPro" id="IPR046783">
    <property type="entry name" value="HTH_63"/>
</dbReference>
<evidence type="ECO:0000313" key="2">
    <source>
        <dbReference type="EMBL" id="TYT64008.1"/>
    </source>
</evidence>